<name>Q1YUR8_9GAMM</name>
<evidence type="ECO:0000256" key="2">
    <source>
        <dbReference type="ARBA" id="ARBA00001946"/>
    </source>
</evidence>
<reference evidence="6 7" key="1">
    <citation type="submission" date="2006-03" db="EMBL/GenBank/DDBJ databases">
        <authorList>
            <person name="Giovannoni S.J."/>
            <person name="Cho J.-C."/>
            <person name="Ferriera S."/>
            <person name="Johnson J."/>
            <person name="Kravitz S."/>
            <person name="Halpern A."/>
            <person name="Remington K."/>
            <person name="Beeson K."/>
            <person name="Tran B."/>
            <person name="Rogers Y.-H."/>
            <person name="Friedman R."/>
            <person name="Venter J.C."/>
        </authorList>
    </citation>
    <scope>NUCLEOTIDE SEQUENCE [LARGE SCALE GENOMIC DNA]</scope>
    <source>
        <strain evidence="6 7">HTCC2207</strain>
    </source>
</reference>
<dbReference type="GO" id="GO:0034353">
    <property type="term" value="F:mRNA 5'-diphosphatase activity"/>
    <property type="evidence" value="ECO:0007669"/>
    <property type="project" value="TreeGrafter"/>
</dbReference>
<comment type="function">
    <text evidence="4">Accelerates the degradation of transcripts by removing pyrophosphate from the 5'-end of triphosphorylated RNA, leading to a more labile monophosphorylated state that can stimulate subsequent ribonuclease cleavage.</text>
</comment>
<dbReference type="InterPro" id="IPR020476">
    <property type="entry name" value="Nudix_hydrolase"/>
</dbReference>
<proteinExistence type="inferred from homology"/>
<gene>
    <name evidence="4" type="primary">rppH</name>
    <name evidence="4" type="synonym">nudH</name>
    <name evidence="6" type="ORF">GB2207_09276</name>
</gene>
<keyword evidence="7" id="KW-1185">Reference proteome</keyword>
<dbReference type="NCBIfam" id="NF001934">
    <property type="entry name" value="PRK00714.1-1"/>
    <property type="match status" value="1"/>
</dbReference>
<evidence type="ECO:0000256" key="1">
    <source>
        <dbReference type="ARBA" id="ARBA00001936"/>
    </source>
</evidence>
<dbReference type="Proteomes" id="UP000005555">
    <property type="component" value="Unassembled WGS sequence"/>
</dbReference>
<dbReference type="InterPro" id="IPR000086">
    <property type="entry name" value="NUDIX_hydrolase_dom"/>
</dbReference>
<feature type="short sequence motif" description="Nudix box" evidence="4">
    <location>
        <begin position="66"/>
        <end position="87"/>
    </location>
</feature>
<comment type="caution">
    <text evidence="6">The sequence shown here is derived from an EMBL/GenBank/DDBJ whole genome shotgun (WGS) entry which is preliminary data.</text>
</comment>
<dbReference type="PANTHER" id="PTHR23114">
    <property type="entry name" value="M7GPPPN-MRNA HYDROLASE"/>
    <property type="match status" value="1"/>
</dbReference>
<dbReference type="EC" id="3.6.1.-" evidence="4"/>
<dbReference type="CDD" id="cd03671">
    <property type="entry name" value="NUDIX_Ap4A_hydrolase_plant_like"/>
    <property type="match status" value="1"/>
</dbReference>
<evidence type="ECO:0000313" key="7">
    <source>
        <dbReference type="Proteomes" id="UP000005555"/>
    </source>
</evidence>
<dbReference type="NCBIfam" id="NF001938">
    <property type="entry name" value="PRK00714.1-5"/>
    <property type="match status" value="1"/>
</dbReference>
<evidence type="ECO:0000256" key="4">
    <source>
        <dbReference type="HAMAP-Rule" id="MF_00298"/>
    </source>
</evidence>
<dbReference type="InterPro" id="IPR022927">
    <property type="entry name" value="RppH"/>
</dbReference>
<dbReference type="GO" id="GO:0005737">
    <property type="term" value="C:cytoplasm"/>
    <property type="evidence" value="ECO:0007669"/>
    <property type="project" value="TreeGrafter"/>
</dbReference>
<dbReference type="eggNOG" id="COG0494">
    <property type="taxonomic scope" value="Bacteria"/>
</dbReference>
<dbReference type="NCBIfam" id="NF001937">
    <property type="entry name" value="PRK00714.1-4"/>
    <property type="match status" value="1"/>
</dbReference>
<dbReference type="PANTHER" id="PTHR23114:SF17">
    <property type="entry name" value="M7GPPPN-MRNA HYDROLASE"/>
    <property type="match status" value="1"/>
</dbReference>
<evidence type="ECO:0000256" key="3">
    <source>
        <dbReference type="ARBA" id="ARBA00022801"/>
    </source>
</evidence>
<organism evidence="6 7">
    <name type="scientific">gamma proteobacterium HTCC2207</name>
    <dbReference type="NCBI Taxonomy" id="314287"/>
    <lineage>
        <taxon>Bacteria</taxon>
        <taxon>Pseudomonadati</taxon>
        <taxon>Pseudomonadota</taxon>
        <taxon>Gammaproteobacteria</taxon>
        <taxon>Cellvibrionales</taxon>
        <taxon>Porticoccaceae</taxon>
        <taxon>SAR92 clade</taxon>
    </lineage>
</organism>
<evidence type="ECO:0000313" key="6">
    <source>
        <dbReference type="EMBL" id="EAS47990.1"/>
    </source>
</evidence>
<feature type="domain" description="Nudix hydrolase" evidence="5">
    <location>
        <begin position="34"/>
        <end position="177"/>
    </location>
</feature>
<dbReference type="Pfam" id="PF00293">
    <property type="entry name" value="NUDIX"/>
    <property type="match status" value="1"/>
</dbReference>
<dbReference type="STRING" id="314287.GB2207_09276"/>
<dbReference type="HAMAP" id="MF_00298">
    <property type="entry name" value="Nudix_RppH"/>
    <property type="match status" value="1"/>
</dbReference>
<keyword evidence="3 4" id="KW-0378">Hydrolase</keyword>
<comment type="similarity">
    <text evidence="4">Belongs to the Nudix hydrolase family. RppH subfamily.</text>
</comment>
<sequence length="195" mass="22686">MSQEKIAETGRLWNNAAASMLVKKGVFELVDKDGYRSNVAIVIGDGNGRLFWAKRVGQQAWQFPQGGIDHGESVEDALYRELYEEVGLKSDDVKILQRSKRWLRYNIPEQMQRKHSKPLCIGQKQRWFYLQMTCDPANVRFDTSGSPEFDDWQWVNYWYPVNSVISFKRTIYRNALQEFSSVNARLQHSPSSKSL</sequence>
<dbReference type="GO" id="GO:0006402">
    <property type="term" value="P:mRNA catabolic process"/>
    <property type="evidence" value="ECO:0007669"/>
    <property type="project" value="TreeGrafter"/>
</dbReference>
<comment type="cofactor">
    <cofactor evidence="1">
        <name>Mn(2+)</name>
        <dbReference type="ChEBI" id="CHEBI:29035"/>
    </cofactor>
</comment>
<dbReference type="InterPro" id="IPR015797">
    <property type="entry name" value="NUDIX_hydrolase-like_dom_sf"/>
</dbReference>
<dbReference type="EMBL" id="AAPI01000001">
    <property type="protein sequence ID" value="EAS47990.1"/>
    <property type="molecule type" value="Genomic_DNA"/>
</dbReference>
<dbReference type="PROSITE" id="PS51462">
    <property type="entry name" value="NUDIX"/>
    <property type="match status" value="1"/>
</dbReference>
<dbReference type="AlphaFoldDB" id="Q1YUR8"/>
<dbReference type="PROSITE" id="PS00893">
    <property type="entry name" value="NUDIX_BOX"/>
    <property type="match status" value="1"/>
</dbReference>
<dbReference type="Gene3D" id="3.90.79.10">
    <property type="entry name" value="Nucleoside Triphosphate Pyrophosphohydrolase"/>
    <property type="match status" value="1"/>
</dbReference>
<dbReference type="SUPFAM" id="SSF55811">
    <property type="entry name" value="Nudix"/>
    <property type="match status" value="1"/>
</dbReference>
<protein>
    <recommendedName>
        <fullName evidence="4">RNA pyrophosphohydrolase</fullName>
        <ecNumber evidence="4">3.6.1.-</ecNumber>
    </recommendedName>
    <alternativeName>
        <fullName evidence="4">(Di)nucleoside polyphosphate hydrolase</fullName>
    </alternativeName>
</protein>
<comment type="cofactor">
    <cofactor evidence="4">
        <name>a divalent metal cation</name>
        <dbReference type="ChEBI" id="CHEBI:60240"/>
    </cofactor>
</comment>
<dbReference type="HOGENOM" id="CLU_087195_3_2_6"/>
<evidence type="ECO:0000259" key="5">
    <source>
        <dbReference type="PROSITE" id="PS51462"/>
    </source>
</evidence>
<dbReference type="PRINTS" id="PR00502">
    <property type="entry name" value="NUDIXFAMILY"/>
</dbReference>
<dbReference type="InterPro" id="IPR020084">
    <property type="entry name" value="NUDIX_hydrolase_CS"/>
</dbReference>
<accession>Q1YUR8</accession>
<comment type="cofactor">
    <cofactor evidence="2">
        <name>Mg(2+)</name>
        <dbReference type="ChEBI" id="CHEBI:18420"/>
    </cofactor>
</comment>